<organism evidence="3 4">
    <name type="scientific">Thorsellia kenyensis</name>
    <dbReference type="NCBI Taxonomy" id="1549888"/>
    <lineage>
        <taxon>Bacteria</taxon>
        <taxon>Pseudomonadati</taxon>
        <taxon>Pseudomonadota</taxon>
        <taxon>Gammaproteobacteria</taxon>
        <taxon>Enterobacterales</taxon>
        <taxon>Thorselliaceae</taxon>
        <taxon>Thorsellia</taxon>
    </lineage>
</organism>
<dbReference type="InterPro" id="IPR007157">
    <property type="entry name" value="PspA_VIPP1"/>
</dbReference>
<reference evidence="3 4" key="1">
    <citation type="submission" date="2024-09" db="EMBL/GenBank/DDBJ databases">
        <authorList>
            <person name="Sun Q."/>
            <person name="Mori K."/>
        </authorList>
    </citation>
    <scope>NUCLEOTIDE SEQUENCE [LARGE SCALE GENOMIC DNA]</scope>
    <source>
        <strain evidence="3 4">CCM 8545</strain>
    </source>
</reference>
<evidence type="ECO:0000313" key="4">
    <source>
        <dbReference type="Proteomes" id="UP001589758"/>
    </source>
</evidence>
<evidence type="ECO:0000256" key="1">
    <source>
        <dbReference type="ARBA" id="ARBA00043985"/>
    </source>
</evidence>
<dbReference type="InterPro" id="IPR014319">
    <property type="entry name" value="Phageshock_PspA"/>
</dbReference>
<evidence type="ECO:0000256" key="2">
    <source>
        <dbReference type="SAM" id="Coils"/>
    </source>
</evidence>
<dbReference type="EMBL" id="JBHLXE010000016">
    <property type="protein sequence ID" value="MFC0178820.1"/>
    <property type="molecule type" value="Genomic_DNA"/>
</dbReference>
<dbReference type="Pfam" id="PF04012">
    <property type="entry name" value="PspA_IM30"/>
    <property type="match status" value="1"/>
</dbReference>
<protein>
    <submittedName>
        <fullName evidence="3">Phage shock protein PspA</fullName>
    </submittedName>
</protein>
<keyword evidence="4" id="KW-1185">Reference proteome</keyword>
<comment type="similarity">
    <text evidence="1">Belongs to the PspA/Vipp/IM30 family.</text>
</comment>
<feature type="coiled-coil region" evidence="2">
    <location>
        <begin position="101"/>
        <end position="135"/>
    </location>
</feature>
<comment type="caution">
    <text evidence="3">The sequence shown here is derived from an EMBL/GenBank/DDBJ whole genome shotgun (WGS) entry which is preliminary data.</text>
</comment>
<name>A0ABV6C773_9GAMM</name>
<evidence type="ECO:0000313" key="3">
    <source>
        <dbReference type="EMBL" id="MFC0178820.1"/>
    </source>
</evidence>
<accession>A0ABV6C773</accession>
<dbReference type="NCBIfam" id="TIGR02977">
    <property type="entry name" value="phageshock_pspA"/>
    <property type="match status" value="1"/>
</dbReference>
<gene>
    <name evidence="3" type="primary">pspA</name>
    <name evidence="3" type="ORF">ACFFIT_01695</name>
</gene>
<dbReference type="PANTHER" id="PTHR31088:SF6">
    <property type="entry name" value="PHAGE SHOCK PROTEIN A"/>
    <property type="match status" value="1"/>
</dbReference>
<keyword evidence="2" id="KW-0175">Coiled coil</keyword>
<dbReference type="PANTHER" id="PTHR31088">
    <property type="entry name" value="MEMBRANE-ASSOCIATED PROTEIN VIPP1, CHLOROPLASTIC"/>
    <property type="match status" value="1"/>
</dbReference>
<dbReference type="RefSeq" id="WP_385875804.1">
    <property type="nucleotide sequence ID" value="NZ_JBHLXE010000016.1"/>
</dbReference>
<proteinExistence type="inferred from homology"/>
<sequence>MGIFSRFTDIINSNITALLDKAEDPAKMLKLMIQEMEDTLIEIRTTSAKSLAEQKQIQRKIEEGEKQLADWEEKAILALNHQKEDLARLALMEKQKVVEWIDVLKRDLADISEAIEKMKNEITALEQKLVETRNREQTLALRHEAAGNSLEARKNLNSGKTEAAMARFEQLERRIDGMNAEYEALNFGKTKDINQQFAELKAGAEIENELAKLKEKLQKSE</sequence>
<dbReference type="Proteomes" id="UP001589758">
    <property type="component" value="Unassembled WGS sequence"/>
</dbReference>